<organism evidence="1 2">
    <name type="scientific">Trebonia kvetii</name>
    <dbReference type="NCBI Taxonomy" id="2480626"/>
    <lineage>
        <taxon>Bacteria</taxon>
        <taxon>Bacillati</taxon>
        <taxon>Actinomycetota</taxon>
        <taxon>Actinomycetes</taxon>
        <taxon>Streptosporangiales</taxon>
        <taxon>Treboniaceae</taxon>
        <taxon>Trebonia</taxon>
    </lineage>
</organism>
<dbReference type="OrthoDB" id="3211607at2"/>
<evidence type="ECO:0000313" key="2">
    <source>
        <dbReference type="Proteomes" id="UP000460272"/>
    </source>
</evidence>
<evidence type="ECO:0008006" key="3">
    <source>
        <dbReference type="Google" id="ProtNLM"/>
    </source>
</evidence>
<sequence length="376" mass="41006">MTDLGGDRVLQYPTHAGLLESTRLPKPSAAAALDAIIVPAARPAANLQTAIELATATDAALIALCSFRAHADDVRALFAKHELRDSAVVEMPQEQDDWILGNFETARWVHGAGKSVCGIRSSDLSMKRNTGLLLARLLGWERIFFLDDDIRAVSAGTVLSTVSLLGAAGHGYRTAAMSVKNYPDNSVVCHARRVVGAYQDVFVSGSALAVDCGVPFDFFPDLYNEDWLFFYRDAAEERLATPGSLAEQLPYDPFADPQRAAGQEFGDVIAEGLYALLHSNLGVEAADEEYWERFLKQRNTVLDDVTRHLQDLAPELRGEMSKAIGAAQQVLWAITAKMCLDYVAAWQRDLGRWEKLLANLPRVSSVEAALGTIGIS</sequence>
<dbReference type="EMBL" id="RPFW01000001">
    <property type="protein sequence ID" value="TVZ06844.1"/>
    <property type="molecule type" value="Genomic_DNA"/>
</dbReference>
<dbReference type="AlphaFoldDB" id="A0A6P2C617"/>
<comment type="caution">
    <text evidence="1">The sequence shown here is derived from an EMBL/GenBank/DDBJ whole genome shotgun (WGS) entry which is preliminary data.</text>
</comment>
<name>A0A6P2C617_9ACTN</name>
<accession>A0A6P2C617</accession>
<reference evidence="1 2" key="1">
    <citation type="submission" date="2018-11" db="EMBL/GenBank/DDBJ databases">
        <title>Trebonia kvetii gen.nov., sp.nov., a novel acidophilic actinobacterium, and proposal of the new actinobacterial family Treboniaceae fam. nov.</title>
        <authorList>
            <person name="Rapoport D."/>
            <person name="Sagova-Mareckova M."/>
            <person name="Sedlacek I."/>
            <person name="Provaznik J."/>
            <person name="Kralova S."/>
            <person name="Pavlinic D."/>
            <person name="Benes V."/>
            <person name="Kopecky J."/>
        </authorList>
    </citation>
    <scope>NUCLEOTIDE SEQUENCE [LARGE SCALE GENOMIC DNA]</scope>
    <source>
        <strain evidence="1 2">15Tr583</strain>
    </source>
</reference>
<dbReference type="RefSeq" id="WP_145851600.1">
    <property type="nucleotide sequence ID" value="NZ_RPFW01000001.1"/>
</dbReference>
<evidence type="ECO:0000313" key="1">
    <source>
        <dbReference type="EMBL" id="TVZ06844.1"/>
    </source>
</evidence>
<dbReference type="Proteomes" id="UP000460272">
    <property type="component" value="Unassembled WGS sequence"/>
</dbReference>
<protein>
    <recommendedName>
        <fullName evidence="3">Glycosyltransferase family 2 protein</fullName>
    </recommendedName>
</protein>
<gene>
    <name evidence="1" type="ORF">EAS64_05715</name>
</gene>
<keyword evidence="2" id="KW-1185">Reference proteome</keyword>
<proteinExistence type="predicted"/>